<dbReference type="InterPro" id="IPR039426">
    <property type="entry name" value="TonB-dep_rcpt-like"/>
</dbReference>
<feature type="domain" description="Secretin/TonB short N-terminal" evidence="15">
    <location>
        <begin position="72"/>
        <end position="123"/>
    </location>
</feature>
<keyword evidence="3 12" id="KW-0813">Transport</keyword>
<protein>
    <submittedName>
        <fullName evidence="16">Ferric alcaligin E</fullName>
    </submittedName>
</protein>
<dbReference type="InterPro" id="IPR000531">
    <property type="entry name" value="Beta-barrel_TonB"/>
</dbReference>
<accession>Q44003</accession>
<dbReference type="PROSITE" id="PS52016">
    <property type="entry name" value="TONB_DEPENDENT_REC_3"/>
    <property type="match status" value="1"/>
</dbReference>
<evidence type="ECO:0000256" key="1">
    <source>
        <dbReference type="ARBA" id="ARBA00004571"/>
    </source>
</evidence>
<proteinExistence type="inferred from homology"/>
<dbReference type="SUPFAM" id="SSF56935">
    <property type="entry name" value="Porins"/>
    <property type="match status" value="1"/>
</dbReference>
<evidence type="ECO:0000256" key="14">
    <source>
        <dbReference type="SAM" id="MobiDB-lite"/>
    </source>
</evidence>
<dbReference type="InterPro" id="IPR011662">
    <property type="entry name" value="Secretin/TonB_short_N"/>
</dbReference>
<evidence type="ECO:0000259" key="15">
    <source>
        <dbReference type="SMART" id="SM00965"/>
    </source>
</evidence>
<dbReference type="GO" id="GO:0015344">
    <property type="term" value="F:siderophore uptake transmembrane transporter activity"/>
    <property type="evidence" value="ECO:0007669"/>
    <property type="project" value="TreeGrafter"/>
</dbReference>
<keyword evidence="5" id="KW-0406">Ion transport</keyword>
<keyword evidence="8 13" id="KW-0798">TonB box</keyword>
<keyword evidence="9 12" id="KW-0472">Membrane</keyword>
<dbReference type="Gene3D" id="3.55.50.30">
    <property type="match status" value="1"/>
</dbReference>
<dbReference type="Gene3D" id="2.40.170.20">
    <property type="entry name" value="TonB-dependent receptor, beta-barrel domain"/>
    <property type="match status" value="1"/>
</dbReference>
<dbReference type="Pfam" id="PF07715">
    <property type="entry name" value="Plug"/>
    <property type="match status" value="1"/>
</dbReference>
<evidence type="ECO:0000256" key="11">
    <source>
        <dbReference type="ARBA" id="ARBA00023237"/>
    </source>
</evidence>
<comment type="similarity">
    <text evidence="2 12 13">Belongs to the TonB-dependent receptor family.</text>
</comment>
<sequence length="840" mass="91734">MTHSYSTTGNRVGAAARDYGRRGSMAALAAAVLMSVAVAPVAAQTPRGDVPIHIEAQPLADALLQLGRQTSLQLYFPPELVAGKRAPAVNGTMRPEAALDSLLKGSGIQYQRSGNQGFVLRPVSGTSRSTAGAIRYAPRHGPAHHRAGPGGSHRVTDIERSGPPDAAIDVLERTELEELKTGSDSLATVLSKVIPGMADSSHTVTDFGQTLRGRGMLVLLDGIPLNTNRDSARNLANIDPALVERVEVLRGSSAIYGGGPTGGIVSITTRPAGGEPKADTTVTMSTPLSRLRRGRLERQRAAALFGQQRDARLCVRPRRAPYRQSYDAKGHALRRSQARATCSTRTTTTSAASSASFAPDQRIQLASSAILTPSRTRAGRRIRAWPNCRRAACPRRALDGLQLADQNQIRNTLVNLEYEHRDLLGSQLSAQFYYRNYYSRFTPFDARAVPVRGGNVDQAMQDSEVFGSRLTVKTPLGRDKRTRVIWGMDFEQETSDMPIDIFDLKAYDASGGRIFNKIGTLTYMPPITTRSIGALPSCRHKFNEQWSTEGGLRYQYARASFSDFVPLSQSRVTNPATVSGGAVDYSAVLGNIGVAYKPVKDHEFYAAFSQGFNLPDIGLQVGNARAGFDIGSSDLQPVKTNNYELGWRGAFGNTLGSLAIFYTTSDLGDVQSFNNGLILTRTAEKIYGVEASADYLSTDERWGAGGTFTWMQGRETPQGRDSQQMTGYRIPPLKLTGYVQYRPVPQWNNRLQATFFAGYDYRLNGVTSFGRRDVSSYTTLDLISSYQVTKKDTVTVGIQNLLNRYYYPLYSQLLRNSNNTSHLRRPASRSPPPTAPLVTA</sequence>
<evidence type="ECO:0000256" key="8">
    <source>
        <dbReference type="ARBA" id="ARBA00023077"/>
    </source>
</evidence>
<evidence type="ECO:0000256" key="3">
    <source>
        <dbReference type="ARBA" id="ARBA00022448"/>
    </source>
</evidence>
<evidence type="ECO:0000256" key="5">
    <source>
        <dbReference type="ARBA" id="ARBA00022496"/>
    </source>
</evidence>
<evidence type="ECO:0000256" key="9">
    <source>
        <dbReference type="ARBA" id="ARBA00023136"/>
    </source>
</evidence>
<dbReference type="InterPro" id="IPR010105">
    <property type="entry name" value="TonB_sidphr_rcpt"/>
</dbReference>
<organism evidence="16">
    <name type="scientific">Cupriavidus metallidurans</name>
    <dbReference type="NCBI Taxonomy" id="119219"/>
    <lineage>
        <taxon>Bacteria</taxon>
        <taxon>Pseudomonadati</taxon>
        <taxon>Pseudomonadota</taxon>
        <taxon>Betaproteobacteria</taxon>
        <taxon>Burkholderiales</taxon>
        <taxon>Burkholderiaceae</taxon>
        <taxon>Cupriavidus</taxon>
    </lineage>
</organism>
<dbReference type="CDD" id="cd01347">
    <property type="entry name" value="ligand_gated_channel"/>
    <property type="match status" value="1"/>
</dbReference>
<dbReference type="InterPro" id="IPR037066">
    <property type="entry name" value="Plug_dom_sf"/>
</dbReference>
<dbReference type="Pfam" id="PF07660">
    <property type="entry name" value="STN"/>
    <property type="match status" value="1"/>
</dbReference>
<feature type="region of interest" description="Disordered" evidence="14">
    <location>
        <begin position="819"/>
        <end position="840"/>
    </location>
</feature>
<comment type="subcellular location">
    <subcellularLocation>
        <location evidence="1 12">Cell outer membrane</location>
        <topology evidence="1 12">Multi-pass membrane protein</topology>
    </subcellularLocation>
</comment>
<dbReference type="AlphaFoldDB" id="Q44003"/>
<keyword evidence="10" id="KW-0675">Receptor</keyword>
<dbReference type="GO" id="GO:0009279">
    <property type="term" value="C:cell outer membrane"/>
    <property type="evidence" value="ECO:0007669"/>
    <property type="project" value="UniProtKB-SubCell"/>
</dbReference>
<dbReference type="GO" id="GO:0038023">
    <property type="term" value="F:signaling receptor activity"/>
    <property type="evidence" value="ECO:0007669"/>
    <property type="project" value="InterPro"/>
</dbReference>
<evidence type="ECO:0000256" key="4">
    <source>
        <dbReference type="ARBA" id="ARBA00022452"/>
    </source>
</evidence>
<evidence type="ECO:0000256" key="12">
    <source>
        <dbReference type="PROSITE-ProRule" id="PRU01360"/>
    </source>
</evidence>
<keyword evidence="11 12" id="KW-0998">Cell outer membrane</keyword>
<dbReference type="PANTHER" id="PTHR30069">
    <property type="entry name" value="TONB-DEPENDENT OUTER MEMBRANE RECEPTOR"/>
    <property type="match status" value="1"/>
</dbReference>
<keyword evidence="7" id="KW-0408">Iron</keyword>
<dbReference type="Gene3D" id="2.170.130.10">
    <property type="entry name" value="TonB-dependent receptor, plug domain"/>
    <property type="match status" value="1"/>
</dbReference>
<reference evidence="16" key="1">
    <citation type="journal article" date="1996" name="J. Bacteriol.">
        <title>Siderophore-mediated iron uptake in Alcaligenes eutrophus CH34 and identification of aleB encoding the ferric iron-alcaligin E receptor.</title>
        <authorList>
            <person name="Gilis A."/>
            <person name="Khan M.A."/>
            <person name="Cornelis P."/>
            <person name="Meyer J.M."/>
            <person name="Mergeay M."/>
            <person name="van der Lelie D."/>
        </authorList>
    </citation>
    <scope>NUCLEOTIDE SEQUENCE</scope>
    <source>
        <strain evidence="16">CH34</strain>
    </source>
</reference>
<evidence type="ECO:0000256" key="10">
    <source>
        <dbReference type="ARBA" id="ARBA00023170"/>
    </source>
</evidence>
<keyword evidence="4 12" id="KW-1134">Transmembrane beta strand</keyword>
<name>Q44003_9BURK</name>
<dbReference type="InterPro" id="IPR036942">
    <property type="entry name" value="Beta-barrel_TonB_sf"/>
</dbReference>
<feature type="region of interest" description="Disordered" evidence="14">
    <location>
        <begin position="139"/>
        <end position="165"/>
    </location>
</feature>
<keyword evidence="5" id="KW-0410">Iron transport</keyword>
<dbReference type="SMART" id="SM00965">
    <property type="entry name" value="STN"/>
    <property type="match status" value="1"/>
</dbReference>
<dbReference type="InterPro" id="IPR012910">
    <property type="entry name" value="Plug_dom"/>
</dbReference>
<feature type="compositionally biased region" description="Pro residues" evidence="14">
    <location>
        <begin position="829"/>
        <end position="840"/>
    </location>
</feature>
<evidence type="ECO:0000256" key="7">
    <source>
        <dbReference type="ARBA" id="ARBA00023004"/>
    </source>
</evidence>
<dbReference type="EMBL" id="X97499">
    <property type="protein sequence ID" value="CAA66129.1"/>
    <property type="molecule type" value="Genomic_DNA"/>
</dbReference>
<dbReference type="GO" id="GO:0044718">
    <property type="term" value="P:siderophore transmembrane transport"/>
    <property type="evidence" value="ECO:0007669"/>
    <property type="project" value="TreeGrafter"/>
</dbReference>
<dbReference type="NCBIfam" id="TIGR01783">
    <property type="entry name" value="TonB-siderophor"/>
    <property type="match status" value="1"/>
</dbReference>
<dbReference type="Pfam" id="PF00593">
    <property type="entry name" value="TonB_dep_Rec_b-barrel"/>
    <property type="match status" value="1"/>
</dbReference>
<keyword evidence="6 12" id="KW-0812">Transmembrane</keyword>
<evidence type="ECO:0000256" key="2">
    <source>
        <dbReference type="ARBA" id="ARBA00009810"/>
    </source>
</evidence>
<evidence type="ECO:0000313" key="16">
    <source>
        <dbReference type="EMBL" id="CAA66129.1"/>
    </source>
</evidence>
<evidence type="ECO:0000256" key="6">
    <source>
        <dbReference type="ARBA" id="ARBA00022692"/>
    </source>
</evidence>
<dbReference type="PANTHER" id="PTHR30069:SF42">
    <property type="entry name" value="FERRIC AEROBACTIN RECEPTOR"/>
    <property type="match status" value="1"/>
</dbReference>
<gene>
    <name evidence="16" type="primary">aleB</name>
</gene>
<evidence type="ECO:0000256" key="13">
    <source>
        <dbReference type="RuleBase" id="RU003357"/>
    </source>
</evidence>